<evidence type="ECO:0000313" key="1">
    <source>
        <dbReference type="EMBL" id="ARI82788.1"/>
    </source>
</evidence>
<dbReference type="EMBL" id="CP020771">
    <property type="protein sequence ID" value="ARI82788.1"/>
    <property type="molecule type" value="Genomic_DNA"/>
</dbReference>
<sequence>MVYQVKSYQLKVRLVPELLISLMAQKRVSFLVKFTRIID</sequence>
<keyword evidence="2" id="KW-1185">Reference proteome</keyword>
<gene>
    <name evidence="1" type="ORF">BH695_3509</name>
</gene>
<evidence type="ECO:0000313" key="2">
    <source>
        <dbReference type="Proteomes" id="UP000192439"/>
    </source>
</evidence>
<accession>A0AB33BWW3</accession>
<protein>
    <submittedName>
        <fullName evidence="1">Uncharacterized protein</fullName>
    </submittedName>
</protein>
<organism evidence="1 2">
    <name type="scientific">Microcystis aeruginosa PCC 7806SL</name>
    <dbReference type="NCBI Taxonomy" id="1903187"/>
    <lineage>
        <taxon>Bacteria</taxon>
        <taxon>Bacillati</taxon>
        <taxon>Cyanobacteriota</taxon>
        <taxon>Cyanophyceae</taxon>
        <taxon>Oscillatoriophycideae</taxon>
        <taxon>Chroococcales</taxon>
        <taxon>Microcystaceae</taxon>
        <taxon>Microcystis</taxon>
    </lineage>
</organism>
<name>A0AB33BWW3_MICA7</name>
<dbReference type="Proteomes" id="UP000192439">
    <property type="component" value="Chromosome"/>
</dbReference>
<reference evidence="1 2" key="1">
    <citation type="journal article" date="2018" name="Harmful Algae">
        <title>The highly heterogeneous methylated genomes and diverse restriction-modification systems of bloom-forming Microcystis.</title>
        <authorList>
            <person name="Zhao L."/>
            <person name="Song Y."/>
            <person name="Li L."/>
            <person name="Gan N."/>
            <person name="Brand J.J."/>
            <person name="Song L."/>
        </authorList>
    </citation>
    <scope>NUCLEOTIDE SEQUENCE [LARGE SCALE GENOMIC DNA]</scope>
    <source>
        <strain evidence="1 2">PCC 7806SL</strain>
    </source>
</reference>
<proteinExistence type="predicted"/>
<dbReference type="AlphaFoldDB" id="A0AB33BWW3"/>